<dbReference type="InterPro" id="IPR011330">
    <property type="entry name" value="Glyco_hydro/deAcase_b/a-brl"/>
</dbReference>
<dbReference type="EMBL" id="UINC01029115">
    <property type="protein sequence ID" value="SVB11304.1"/>
    <property type="molecule type" value="Genomic_DNA"/>
</dbReference>
<dbReference type="Pfam" id="PF01522">
    <property type="entry name" value="Polysacc_deac_1"/>
    <property type="match status" value="1"/>
</dbReference>
<feature type="non-terminal residue" evidence="4">
    <location>
        <position position="141"/>
    </location>
</feature>
<gene>
    <name evidence="4" type="ORF">METZ01_LOCUS164158</name>
</gene>
<dbReference type="Gene3D" id="3.20.20.370">
    <property type="entry name" value="Glycoside hydrolase/deacetylase"/>
    <property type="match status" value="1"/>
</dbReference>
<dbReference type="InterPro" id="IPR051398">
    <property type="entry name" value="Polysacch_Deacetylase"/>
</dbReference>
<evidence type="ECO:0000313" key="4">
    <source>
        <dbReference type="EMBL" id="SVB11304.1"/>
    </source>
</evidence>
<dbReference type="GO" id="GO:0016810">
    <property type="term" value="F:hydrolase activity, acting on carbon-nitrogen (but not peptide) bonds"/>
    <property type="evidence" value="ECO:0007669"/>
    <property type="project" value="InterPro"/>
</dbReference>
<feature type="domain" description="NodB homology" evidence="3">
    <location>
        <begin position="53"/>
        <end position="141"/>
    </location>
</feature>
<keyword evidence="2" id="KW-0732">Signal</keyword>
<dbReference type="PANTHER" id="PTHR34216">
    <property type="match status" value="1"/>
</dbReference>
<dbReference type="InterPro" id="IPR002509">
    <property type="entry name" value="NODB_dom"/>
</dbReference>
<comment type="subcellular location">
    <subcellularLocation>
        <location evidence="1">Secreted</location>
    </subcellularLocation>
</comment>
<dbReference type="PROSITE" id="PS51677">
    <property type="entry name" value="NODB"/>
    <property type="match status" value="1"/>
</dbReference>
<dbReference type="AlphaFoldDB" id="A0A382BCD0"/>
<dbReference type="GO" id="GO:0005975">
    <property type="term" value="P:carbohydrate metabolic process"/>
    <property type="evidence" value="ECO:0007669"/>
    <property type="project" value="InterPro"/>
</dbReference>
<protein>
    <recommendedName>
        <fullName evidence="3">NodB homology domain-containing protein</fullName>
    </recommendedName>
</protein>
<dbReference type="SUPFAM" id="SSF88713">
    <property type="entry name" value="Glycoside hydrolase/deacetylase"/>
    <property type="match status" value="1"/>
</dbReference>
<reference evidence="4" key="1">
    <citation type="submission" date="2018-05" db="EMBL/GenBank/DDBJ databases">
        <authorList>
            <person name="Lanie J.A."/>
            <person name="Ng W.-L."/>
            <person name="Kazmierczak K.M."/>
            <person name="Andrzejewski T.M."/>
            <person name="Davidsen T.M."/>
            <person name="Wayne K.J."/>
            <person name="Tettelin H."/>
            <person name="Glass J.I."/>
            <person name="Rusch D."/>
            <person name="Podicherti R."/>
            <person name="Tsui H.-C.T."/>
            <person name="Winkler M.E."/>
        </authorList>
    </citation>
    <scope>NUCLEOTIDE SEQUENCE</scope>
</reference>
<evidence type="ECO:0000259" key="3">
    <source>
        <dbReference type="PROSITE" id="PS51677"/>
    </source>
</evidence>
<dbReference type="CDD" id="cd10918">
    <property type="entry name" value="CE4_NodB_like_5s_6s"/>
    <property type="match status" value="1"/>
</dbReference>
<sequence>MYHMVSEHRTKARFNKLRVRPRAFAEQIKWLKEEGFRFVFASELADHGNLADRTVCLTFDDGYADNLAAADPVLEACGAKATLYLPEDRTGGWSSKKKAHHADDELALEPKLTDEQVRTILANGRWELGAHSATHANLPTL</sequence>
<dbReference type="GO" id="GO:0005576">
    <property type="term" value="C:extracellular region"/>
    <property type="evidence" value="ECO:0007669"/>
    <property type="project" value="UniProtKB-SubCell"/>
</dbReference>
<name>A0A382BCD0_9ZZZZ</name>
<proteinExistence type="predicted"/>
<dbReference type="PANTHER" id="PTHR34216:SF3">
    <property type="entry name" value="POLY-BETA-1,6-N-ACETYL-D-GLUCOSAMINE N-DEACETYLASE"/>
    <property type="match status" value="1"/>
</dbReference>
<accession>A0A382BCD0</accession>
<organism evidence="4">
    <name type="scientific">marine metagenome</name>
    <dbReference type="NCBI Taxonomy" id="408172"/>
    <lineage>
        <taxon>unclassified sequences</taxon>
        <taxon>metagenomes</taxon>
        <taxon>ecological metagenomes</taxon>
    </lineage>
</organism>
<evidence type="ECO:0000256" key="2">
    <source>
        <dbReference type="ARBA" id="ARBA00022729"/>
    </source>
</evidence>
<evidence type="ECO:0000256" key="1">
    <source>
        <dbReference type="ARBA" id="ARBA00004613"/>
    </source>
</evidence>